<dbReference type="Pfam" id="PF13672">
    <property type="entry name" value="PP2C_2"/>
    <property type="match status" value="1"/>
</dbReference>
<comment type="caution">
    <text evidence="2">The sequence shown here is derived from an EMBL/GenBank/DDBJ whole genome shotgun (WGS) entry which is preliminary data.</text>
</comment>
<reference evidence="2 3" key="1">
    <citation type="submission" date="2019-02" db="EMBL/GenBank/DDBJ databases">
        <title>Genomic Encyclopedia of Type Strains, Phase IV (KMG-IV): sequencing the most valuable type-strain genomes for metagenomic binning, comparative biology and taxonomic classification.</title>
        <authorList>
            <person name="Goeker M."/>
        </authorList>
    </citation>
    <scope>NUCLEOTIDE SEQUENCE [LARGE SCALE GENOMIC DNA]</scope>
    <source>
        <strain evidence="2 3">DSM 18116</strain>
    </source>
</reference>
<dbReference type="EMBL" id="SGXA01000001">
    <property type="protein sequence ID" value="RZS76058.1"/>
    <property type="molecule type" value="Genomic_DNA"/>
</dbReference>
<dbReference type="InterPro" id="IPR001932">
    <property type="entry name" value="PPM-type_phosphatase-like_dom"/>
</dbReference>
<name>A0A4Q7N4W4_9BACT</name>
<accession>A0A4Q7N4W4</accession>
<dbReference type="Proteomes" id="UP000293874">
    <property type="component" value="Unassembled WGS sequence"/>
</dbReference>
<organism evidence="2 3">
    <name type="scientific">Pseudobacter ginsenosidimutans</name>
    <dbReference type="NCBI Taxonomy" id="661488"/>
    <lineage>
        <taxon>Bacteria</taxon>
        <taxon>Pseudomonadati</taxon>
        <taxon>Bacteroidota</taxon>
        <taxon>Chitinophagia</taxon>
        <taxon>Chitinophagales</taxon>
        <taxon>Chitinophagaceae</taxon>
        <taxon>Pseudobacter</taxon>
    </lineage>
</organism>
<evidence type="ECO:0000259" key="1">
    <source>
        <dbReference type="Pfam" id="PF13672"/>
    </source>
</evidence>
<proteinExistence type="predicted"/>
<evidence type="ECO:0000313" key="2">
    <source>
        <dbReference type="EMBL" id="RZS76058.1"/>
    </source>
</evidence>
<sequence length="209" mass="24052">MDGCTMADESYFASTLVKKLLRKIAQTKTYQEFKNHTEQITIEKELKEILKNLFLELNSCRNQLGLGKRELLTTIVILLVDAQAKTGAYVVVGDGLICIDDSTIDFDQDNKPDYLGFHLHEDFDTWYNSHTQKCTFGVNSHISLATDGIHTFTKISPVKVESKIDVLEYLLFDQSFCEKEDMIELKLKKLEFQYGLKPTDDFSMIRIEM</sequence>
<protein>
    <submittedName>
        <fullName evidence="2">Protein phosphatase 2C-like protein</fullName>
    </submittedName>
</protein>
<feature type="domain" description="PPM-type phosphatase" evidence="1">
    <location>
        <begin position="2"/>
        <end position="150"/>
    </location>
</feature>
<dbReference type="Gene3D" id="3.60.40.10">
    <property type="entry name" value="PPM-type phosphatase domain"/>
    <property type="match status" value="1"/>
</dbReference>
<keyword evidence="3" id="KW-1185">Reference proteome</keyword>
<evidence type="ECO:0000313" key="3">
    <source>
        <dbReference type="Proteomes" id="UP000293874"/>
    </source>
</evidence>
<dbReference type="InterPro" id="IPR036457">
    <property type="entry name" value="PPM-type-like_dom_sf"/>
</dbReference>
<gene>
    <name evidence="2" type="ORF">EV199_1935</name>
</gene>
<dbReference type="AlphaFoldDB" id="A0A4Q7N4W4"/>